<dbReference type="Gramene" id="ONK75315">
    <property type="protein sequence ID" value="ONK75315"/>
    <property type="gene ID" value="A4U43_C03F15570"/>
</dbReference>
<evidence type="ECO:0000313" key="2">
    <source>
        <dbReference type="Proteomes" id="UP000243459"/>
    </source>
</evidence>
<gene>
    <name evidence="1" type="ORF">A4U43_C03F15570</name>
</gene>
<sequence length="282" mass="31861">MLNNMVFMKVSHHVVFISFLCSEVALLRSCNDKLYLLQIDVLAEGQEVINRVLGFHRLEELREVVVGLGLQAVRVHMEGNATYVFLPRNTKKSKDLLCLLGVGDATTLSTGCCLQSWEQVQVSLLEKHICRSMKMGISFYSMLLFWHDNQDGESWALRSVFVVEGCLLVCIENLLCFSSLADDSRPPYYTLDSRCQIENIVEIGIEVNNRRCLTLILNNVPSGSISSTEEIGIVTKPEEINAKVLRWKLKWFSEETLLKFVAVLKAIHLGLTTSELPVKHIS</sequence>
<keyword evidence="2" id="KW-1185">Reference proteome</keyword>
<accession>A0A5P1FAC0</accession>
<dbReference type="AlphaFoldDB" id="A0A5P1FAC0"/>
<organism evidence="1 2">
    <name type="scientific">Asparagus officinalis</name>
    <name type="common">Garden asparagus</name>
    <dbReference type="NCBI Taxonomy" id="4686"/>
    <lineage>
        <taxon>Eukaryota</taxon>
        <taxon>Viridiplantae</taxon>
        <taxon>Streptophyta</taxon>
        <taxon>Embryophyta</taxon>
        <taxon>Tracheophyta</taxon>
        <taxon>Spermatophyta</taxon>
        <taxon>Magnoliopsida</taxon>
        <taxon>Liliopsida</taxon>
        <taxon>Asparagales</taxon>
        <taxon>Asparagaceae</taxon>
        <taxon>Asparagoideae</taxon>
        <taxon>Asparagus</taxon>
    </lineage>
</organism>
<dbReference type="Proteomes" id="UP000243459">
    <property type="component" value="Chromosome 3"/>
</dbReference>
<protein>
    <submittedName>
        <fullName evidence="1">Uncharacterized protein</fullName>
    </submittedName>
</protein>
<name>A0A5P1FAC0_ASPOF</name>
<evidence type="ECO:0000313" key="1">
    <source>
        <dbReference type="EMBL" id="ONK75315.1"/>
    </source>
</evidence>
<reference evidence="2" key="1">
    <citation type="journal article" date="2017" name="Nat. Commun.">
        <title>The asparagus genome sheds light on the origin and evolution of a young Y chromosome.</title>
        <authorList>
            <person name="Harkess A."/>
            <person name="Zhou J."/>
            <person name="Xu C."/>
            <person name="Bowers J.E."/>
            <person name="Van der Hulst R."/>
            <person name="Ayyampalayam S."/>
            <person name="Mercati F."/>
            <person name="Riccardi P."/>
            <person name="McKain M.R."/>
            <person name="Kakrana A."/>
            <person name="Tang H."/>
            <person name="Ray J."/>
            <person name="Groenendijk J."/>
            <person name="Arikit S."/>
            <person name="Mathioni S.M."/>
            <person name="Nakano M."/>
            <person name="Shan H."/>
            <person name="Telgmann-Rauber A."/>
            <person name="Kanno A."/>
            <person name="Yue Z."/>
            <person name="Chen H."/>
            <person name="Li W."/>
            <person name="Chen Y."/>
            <person name="Xu X."/>
            <person name="Zhang Y."/>
            <person name="Luo S."/>
            <person name="Chen H."/>
            <person name="Gao J."/>
            <person name="Mao Z."/>
            <person name="Pires J.C."/>
            <person name="Luo M."/>
            <person name="Kudrna D."/>
            <person name="Wing R.A."/>
            <person name="Meyers B.C."/>
            <person name="Yi K."/>
            <person name="Kong H."/>
            <person name="Lavrijsen P."/>
            <person name="Sunseri F."/>
            <person name="Falavigna A."/>
            <person name="Ye Y."/>
            <person name="Leebens-Mack J.H."/>
            <person name="Chen G."/>
        </authorList>
    </citation>
    <scope>NUCLEOTIDE SEQUENCE [LARGE SCALE GENOMIC DNA]</scope>
    <source>
        <strain evidence="2">cv. DH0086</strain>
    </source>
</reference>
<proteinExistence type="predicted"/>
<dbReference type="EMBL" id="CM007383">
    <property type="protein sequence ID" value="ONK75315.1"/>
    <property type="molecule type" value="Genomic_DNA"/>
</dbReference>